<dbReference type="PANTHER" id="PTHR46592">
    <property type="entry name" value="RING-H2 FINGER PROTEIN ATL67"/>
    <property type="match status" value="1"/>
</dbReference>
<evidence type="ECO:0000313" key="5">
    <source>
        <dbReference type="Proteomes" id="UP001151287"/>
    </source>
</evidence>
<dbReference type="PROSITE" id="PS50089">
    <property type="entry name" value="ZF_RING_2"/>
    <property type="match status" value="1"/>
</dbReference>
<name>A0A9Q0HQ56_9POAL</name>
<dbReference type="EMBL" id="JAMQYH010000003">
    <property type="protein sequence ID" value="KAJ1694287.1"/>
    <property type="molecule type" value="Genomic_DNA"/>
</dbReference>
<proteinExistence type="predicted"/>
<gene>
    <name evidence="4" type="ORF">LUZ63_010985</name>
</gene>
<dbReference type="GO" id="GO:0008270">
    <property type="term" value="F:zinc ion binding"/>
    <property type="evidence" value="ECO:0007669"/>
    <property type="project" value="UniProtKB-KW"/>
</dbReference>
<dbReference type="PANTHER" id="PTHR46592:SF14">
    <property type="entry name" value="RING-TYPE DOMAIN-CONTAINING PROTEIN"/>
    <property type="match status" value="1"/>
</dbReference>
<keyword evidence="1" id="KW-0479">Metal-binding</keyword>
<dbReference type="CDD" id="cd16461">
    <property type="entry name" value="RING-H2_EL5-like"/>
    <property type="match status" value="1"/>
</dbReference>
<dbReference type="Gene3D" id="3.30.40.10">
    <property type="entry name" value="Zinc/RING finger domain, C3HC4 (zinc finger)"/>
    <property type="match status" value="1"/>
</dbReference>
<comment type="caution">
    <text evidence="4">The sequence shown here is derived from an EMBL/GenBank/DDBJ whole genome shotgun (WGS) entry which is preliminary data.</text>
</comment>
<sequence>MSTPFPPSSLPTISTSTLAAGVGLGYGIAIAVGLLVLISTILLASYLCVRSKSPLPVPSSSPLPPPPSSPPHFIVGLDVHTIDAFYPKFVYQPEEDNENAGADDALSGPCPICLGEYASGDVLRQGPDCGHCFHAACVDEWLRLSATCPLCRSSPVPSPVATPLSELIPLARSRGRYRRFCLCLFNSWHKRAGK</sequence>
<feature type="transmembrane region" description="Helical" evidence="2">
    <location>
        <begin position="24"/>
        <end position="49"/>
    </location>
</feature>
<feature type="domain" description="RING-type" evidence="3">
    <location>
        <begin position="110"/>
        <end position="152"/>
    </location>
</feature>
<dbReference type="InterPro" id="IPR013083">
    <property type="entry name" value="Znf_RING/FYVE/PHD"/>
</dbReference>
<keyword evidence="2" id="KW-1133">Transmembrane helix</keyword>
<dbReference type="InterPro" id="IPR044289">
    <property type="entry name" value="ATL67-70"/>
</dbReference>
<reference evidence="4" key="1">
    <citation type="journal article" date="2022" name="Cell">
        <title>Repeat-based holocentromeres influence genome architecture and karyotype evolution.</title>
        <authorList>
            <person name="Hofstatter P.G."/>
            <person name="Thangavel G."/>
            <person name="Lux T."/>
            <person name="Neumann P."/>
            <person name="Vondrak T."/>
            <person name="Novak P."/>
            <person name="Zhang M."/>
            <person name="Costa L."/>
            <person name="Castellani M."/>
            <person name="Scott A."/>
            <person name="Toegelov H."/>
            <person name="Fuchs J."/>
            <person name="Mata-Sucre Y."/>
            <person name="Dias Y."/>
            <person name="Vanzela A.L.L."/>
            <person name="Huettel B."/>
            <person name="Almeida C.C.S."/>
            <person name="Simkova H."/>
            <person name="Souza G."/>
            <person name="Pedrosa-Harand A."/>
            <person name="Macas J."/>
            <person name="Mayer K.F.X."/>
            <person name="Houben A."/>
            <person name="Marques A."/>
        </authorList>
    </citation>
    <scope>NUCLEOTIDE SEQUENCE</scope>
    <source>
        <strain evidence="4">RhyBre1mFocal</strain>
    </source>
</reference>
<dbReference type="Pfam" id="PF13639">
    <property type="entry name" value="zf-RING_2"/>
    <property type="match status" value="1"/>
</dbReference>
<dbReference type="OrthoDB" id="8062037at2759"/>
<dbReference type="GO" id="GO:0016740">
    <property type="term" value="F:transferase activity"/>
    <property type="evidence" value="ECO:0007669"/>
    <property type="project" value="InterPro"/>
</dbReference>
<keyword evidence="1" id="KW-0863">Zinc-finger</keyword>
<accession>A0A9Q0HQ56</accession>
<protein>
    <recommendedName>
        <fullName evidence="3">RING-type domain-containing protein</fullName>
    </recommendedName>
</protein>
<evidence type="ECO:0000256" key="2">
    <source>
        <dbReference type="SAM" id="Phobius"/>
    </source>
</evidence>
<keyword evidence="2" id="KW-0472">Membrane</keyword>
<dbReference type="InterPro" id="IPR001841">
    <property type="entry name" value="Znf_RING"/>
</dbReference>
<evidence type="ECO:0000313" key="4">
    <source>
        <dbReference type="EMBL" id="KAJ1694287.1"/>
    </source>
</evidence>
<keyword evidence="1" id="KW-0862">Zinc</keyword>
<evidence type="ECO:0000256" key="1">
    <source>
        <dbReference type="PROSITE-ProRule" id="PRU00175"/>
    </source>
</evidence>
<dbReference type="GO" id="GO:0016567">
    <property type="term" value="P:protein ubiquitination"/>
    <property type="evidence" value="ECO:0007669"/>
    <property type="project" value="InterPro"/>
</dbReference>
<dbReference type="SUPFAM" id="SSF57850">
    <property type="entry name" value="RING/U-box"/>
    <property type="match status" value="1"/>
</dbReference>
<dbReference type="AlphaFoldDB" id="A0A9Q0HQ56"/>
<keyword evidence="2" id="KW-0812">Transmembrane</keyword>
<keyword evidence="5" id="KW-1185">Reference proteome</keyword>
<organism evidence="4 5">
    <name type="scientific">Rhynchospora breviuscula</name>
    <dbReference type="NCBI Taxonomy" id="2022672"/>
    <lineage>
        <taxon>Eukaryota</taxon>
        <taxon>Viridiplantae</taxon>
        <taxon>Streptophyta</taxon>
        <taxon>Embryophyta</taxon>
        <taxon>Tracheophyta</taxon>
        <taxon>Spermatophyta</taxon>
        <taxon>Magnoliopsida</taxon>
        <taxon>Liliopsida</taxon>
        <taxon>Poales</taxon>
        <taxon>Cyperaceae</taxon>
        <taxon>Cyperoideae</taxon>
        <taxon>Rhynchosporeae</taxon>
        <taxon>Rhynchospora</taxon>
    </lineage>
</organism>
<dbReference type="SMART" id="SM00184">
    <property type="entry name" value="RING"/>
    <property type="match status" value="1"/>
</dbReference>
<evidence type="ECO:0000259" key="3">
    <source>
        <dbReference type="PROSITE" id="PS50089"/>
    </source>
</evidence>
<dbReference type="Proteomes" id="UP001151287">
    <property type="component" value="Unassembled WGS sequence"/>
</dbReference>